<feature type="domain" description="DUF4124" evidence="3">
    <location>
        <begin position="8"/>
        <end position="56"/>
    </location>
</feature>
<name>A0ABV0G086_9BURK</name>
<gene>
    <name evidence="4" type="ORF">ABDJ85_06630</name>
</gene>
<comment type="caution">
    <text evidence="4">The sequence shown here is derived from an EMBL/GenBank/DDBJ whole genome shotgun (WGS) entry which is preliminary data.</text>
</comment>
<feature type="compositionally biased region" description="Polar residues" evidence="1">
    <location>
        <begin position="121"/>
        <end position="140"/>
    </location>
</feature>
<dbReference type="InterPro" id="IPR025392">
    <property type="entry name" value="DUF4124"/>
</dbReference>
<evidence type="ECO:0000313" key="5">
    <source>
        <dbReference type="Proteomes" id="UP001495147"/>
    </source>
</evidence>
<evidence type="ECO:0000256" key="2">
    <source>
        <dbReference type="SAM" id="SignalP"/>
    </source>
</evidence>
<feature type="region of interest" description="Disordered" evidence="1">
    <location>
        <begin position="70"/>
        <end position="140"/>
    </location>
</feature>
<reference evidence="4 5" key="1">
    <citation type="submission" date="2024-05" db="EMBL/GenBank/DDBJ databases">
        <title>Roseateles sp. DJS-2-20 16S ribosomal RNA gene Genome sequencing and assembly.</title>
        <authorList>
            <person name="Woo H."/>
        </authorList>
    </citation>
    <scope>NUCLEOTIDE SEQUENCE [LARGE SCALE GENOMIC DNA]</scope>
    <source>
        <strain evidence="4 5">DJS-2-20</strain>
    </source>
</reference>
<dbReference type="Pfam" id="PF13511">
    <property type="entry name" value="DUF4124"/>
    <property type="match status" value="1"/>
</dbReference>
<feature type="compositionally biased region" description="Low complexity" evidence="1">
    <location>
        <begin position="70"/>
        <end position="87"/>
    </location>
</feature>
<keyword evidence="2" id="KW-0732">Signal</keyword>
<dbReference type="RefSeq" id="WP_347703984.1">
    <property type="nucleotide sequence ID" value="NZ_JBDPZD010000002.1"/>
</dbReference>
<evidence type="ECO:0000259" key="3">
    <source>
        <dbReference type="Pfam" id="PF13511"/>
    </source>
</evidence>
<organism evidence="4 5">
    <name type="scientific">Roseateles paludis</name>
    <dbReference type="NCBI Taxonomy" id="3145238"/>
    <lineage>
        <taxon>Bacteria</taxon>
        <taxon>Pseudomonadati</taxon>
        <taxon>Pseudomonadota</taxon>
        <taxon>Betaproteobacteria</taxon>
        <taxon>Burkholderiales</taxon>
        <taxon>Sphaerotilaceae</taxon>
        <taxon>Roseateles</taxon>
    </lineage>
</organism>
<accession>A0ABV0G086</accession>
<feature type="chain" id="PRO_5045531621" evidence="2">
    <location>
        <begin position="21"/>
        <end position="169"/>
    </location>
</feature>
<evidence type="ECO:0000256" key="1">
    <source>
        <dbReference type="SAM" id="MobiDB-lite"/>
    </source>
</evidence>
<protein>
    <submittedName>
        <fullName evidence="4">DUF4124 domain-containing protein</fullName>
    </submittedName>
</protein>
<feature type="compositionally biased region" description="Basic and acidic residues" evidence="1">
    <location>
        <begin position="88"/>
        <end position="120"/>
    </location>
</feature>
<keyword evidence="5" id="KW-1185">Reference proteome</keyword>
<dbReference type="EMBL" id="JBDPZD010000002">
    <property type="protein sequence ID" value="MEO3691141.1"/>
    <property type="molecule type" value="Genomic_DNA"/>
</dbReference>
<sequence length="169" mass="18526">MRHAPFLLLLALLAALPAQAQWKWRDANGVTQYSDLPPPQGTPEKDILQRPANAKRGPVTLLPVGAAASAAAAAASAAAPKPAASRPDAAEQKRQEEERQARLKDEQEKQRMAEQRRENCSRAQENLRSLQSGTRITKVNEQGQRVFLDETQLAGETARARQLVASECR</sequence>
<proteinExistence type="predicted"/>
<dbReference type="Proteomes" id="UP001495147">
    <property type="component" value="Unassembled WGS sequence"/>
</dbReference>
<evidence type="ECO:0000313" key="4">
    <source>
        <dbReference type="EMBL" id="MEO3691141.1"/>
    </source>
</evidence>
<feature type="signal peptide" evidence="2">
    <location>
        <begin position="1"/>
        <end position="20"/>
    </location>
</feature>
<feature type="region of interest" description="Disordered" evidence="1">
    <location>
        <begin position="33"/>
        <end position="54"/>
    </location>
</feature>